<protein>
    <submittedName>
        <fullName evidence="4">DUF4124 domain-containing protein</fullName>
    </submittedName>
</protein>
<reference evidence="4" key="1">
    <citation type="submission" date="2023-06" db="EMBL/GenBank/DDBJ databases">
        <authorList>
            <person name="Jiang Y."/>
            <person name="Liu Q."/>
        </authorList>
    </citation>
    <scope>NUCLEOTIDE SEQUENCE</scope>
    <source>
        <strain evidence="4">CGMCC 1.12089</strain>
    </source>
</reference>
<keyword evidence="2" id="KW-0732">Signal</keyword>
<keyword evidence="5" id="KW-1185">Reference proteome</keyword>
<feature type="compositionally biased region" description="Basic and acidic residues" evidence="1">
    <location>
        <begin position="161"/>
        <end position="179"/>
    </location>
</feature>
<organism evidence="4 5">
    <name type="scientific">Variovorax dokdonensis</name>
    <dbReference type="NCBI Taxonomy" id="344883"/>
    <lineage>
        <taxon>Bacteria</taxon>
        <taxon>Pseudomonadati</taxon>
        <taxon>Pseudomonadota</taxon>
        <taxon>Betaproteobacteria</taxon>
        <taxon>Burkholderiales</taxon>
        <taxon>Comamonadaceae</taxon>
        <taxon>Variovorax</taxon>
    </lineage>
</organism>
<dbReference type="Proteomes" id="UP001174908">
    <property type="component" value="Unassembled WGS sequence"/>
</dbReference>
<sequence>MHSSWISPVVVVVLALLGSAPVAMAEVLRCIDGAGKVAYTDGKCPAGSRVDRPVTTQSAVEVLPDPAADAAARREAARSVAEDERLAARQAEAARAAPAGPVVIDGRGNPSAAATTREQERAEEAERWSRQTGDPLVVEESWGGAYPYPYAGGGRPPPPPRDQRPRIRGCDATGCHDTRGNTYNRQGQLDRYQSLDNKTCRPVGTTVVCR</sequence>
<evidence type="ECO:0000313" key="4">
    <source>
        <dbReference type="EMBL" id="MDM0045109.1"/>
    </source>
</evidence>
<evidence type="ECO:0000313" key="5">
    <source>
        <dbReference type="Proteomes" id="UP001174908"/>
    </source>
</evidence>
<accession>A0ABT7NAZ2</accession>
<gene>
    <name evidence="4" type="ORF">QTH91_11500</name>
</gene>
<dbReference type="InterPro" id="IPR025392">
    <property type="entry name" value="DUF4124"/>
</dbReference>
<feature type="compositionally biased region" description="Basic and acidic residues" evidence="1">
    <location>
        <begin position="117"/>
        <end position="129"/>
    </location>
</feature>
<feature type="region of interest" description="Disordered" evidence="1">
    <location>
        <begin position="148"/>
        <end position="184"/>
    </location>
</feature>
<dbReference type="RefSeq" id="WP_286660210.1">
    <property type="nucleotide sequence ID" value="NZ_JASZYV010000002.1"/>
</dbReference>
<dbReference type="EMBL" id="JASZYV010000002">
    <property type="protein sequence ID" value="MDM0045109.1"/>
    <property type="molecule type" value="Genomic_DNA"/>
</dbReference>
<comment type="caution">
    <text evidence="4">The sequence shown here is derived from an EMBL/GenBank/DDBJ whole genome shotgun (WGS) entry which is preliminary data.</text>
</comment>
<name>A0ABT7NAZ2_9BURK</name>
<proteinExistence type="predicted"/>
<feature type="domain" description="DUF4124" evidence="3">
    <location>
        <begin position="14"/>
        <end position="68"/>
    </location>
</feature>
<dbReference type="Pfam" id="PF13511">
    <property type="entry name" value="DUF4124"/>
    <property type="match status" value="1"/>
</dbReference>
<feature type="chain" id="PRO_5045410243" evidence="2">
    <location>
        <begin position="26"/>
        <end position="210"/>
    </location>
</feature>
<feature type="signal peptide" evidence="2">
    <location>
        <begin position="1"/>
        <end position="25"/>
    </location>
</feature>
<evidence type="ECO:0000259" key="3">
    <source>
        <dbReference type="Pfam" id="PF13511"/>
    </source>
</evidence>
<feature type="region of interest" description="Disordered" evidence="1">
    <location>
        <begin position="93"/>
        <end position="133"/>
    </location>
</feature>
<evidence type="ECO:0000256" key="2">
    <source>
        <dbReference type="SAM" id="SignalP"/>
    </source>
</evidence>
<evidence type="ECO:0000256" key="1">
    <source>
        <dbReference type="SAM" id="MobiDB-lite"/>
    </source>
</evidence>